<dbReference type="OrthoDB" id="445341at2759"/>
<evidence type="ECO:0000313" key="2">
    <source>
        <dbReference type="EMBL" id="RKF62814.1"/>
    </source>
</evidence>
<name>A0A420HZF7_9PEZI</name>
<keyword evidence="3" id="KW-1185">Reference proteome</keyword>
<dbReference type="GO" id="GO:0051213">
    <property type="term" value="F:dioxygenase activity"/>
    <property type="evidence" value="ECO:0007669"/>
    <property type="project" value="InterPro"/>
</dbReference>
<comment type="caution">
    <text evidence="2">The sequence shown here is derived from an EMBL/GenBank/DDBJ whole genome shotgun (WGS) entry which is preliminary data.</text>
</comment>
<evidence type="ECO:0000259" key="1">
    <source>
        <dbReference type="PROSITE" id="PS51471"/>
    </source>
</evidence>
<accession>A0A420HZF7</accession>
<dbReference type="Gene3D" id="2.60.120.590">
    <property type="entry name" value="Alpha-ketoglutarate-dependent dioxygenase AlkB-like"/>
    <property type="match status" value="1"/>
</dbReference>
<organism evidence="2 3">
    <name type="scientific">Erysiphe neolycopersici</name>
    <dbReference type="NCBI Taxonomy" id="212602"/>
    <lineage>
        <taxon>Eukaryota</taxon>
        <taxon>Fungi</taxon>
        <taxon>Dikarya</taxon>
        <taxon>Ascomycota</taxon>
        <taxon>Pezizomycotina</taxon>
        <taxon>Leotiomycetes</taxon>
        <taxon>Erysiphales</taxon>
        <taxon>Erysiphaceae</taxon>
        <taxon>Erysiphe</taxon>
    </lineage>
</organism>
<dbReference type="SUPFAM" id="SSF51197">
    <property type="entry name" value="Clavaminate synthase-like"/>
    <property type="match status" value="1"/>
</dbReference>
<dbReference type="PANTHER" id="PTHR31212:SF5">
    <property type="entry name" value="ISOCHORISMATASE FAMILY PROTEIN FAMILY (AFU_ORTHOLOGUE AFUA_3G14500)"/>
    <property type="match status" value="1"/>
</dbReference>
<dbReference type="GO" id="GO:0006307">
    <property type="term" value="P:DNA alkylation repair"/>
    <property type="evidence" value="ECO:0007669"/>
    <property type="project" value="InterPro"/>
</dbReference>
<feature type="domain" description="Fe2OG dioxygenase" evidence="1">
    <location>
        <begin position="106"/>
        <end position="224"/>
    </location>
</feature>
<dbReference type="GO" id="GO:0008168">
    <property type="term" value="F:methyltransferase activity"/>
    <property type="evidence" value="ECO:0007669"/>
    <property type="project" value="UniProtKB-KW"/>
</dbReference>
<proteinExistence type="predicted"/>
<dbReference type="PANTHER" id="PTHR31212">
    <property type="entry name" value="ALPHA-KETOGLUTARATE-DEPENDENT DIOXYGENASE ALKB HOMOLOG 3"/>
    <property type="match status" value="1"/>
</dbReference>
<dbReference type="InterPro" id="IPR032854">
    <property type="entry name" value="ALKBH3"/>
</dbReference>
<reference evidence="2 3" key="1">
    <citation type="journal article" date="2018" name="BMC Genomics">
        <title>Comparative genome analyses reveal sequence features reflecting distinct modes of host-adaptation between dicot and monocot powdery mildew.</title>
        <authorList>
            <person name="Wu Y."/>
            <person name="Ma X."/>
            <person name="Pan Z."/>
            <person name="Kale S.D."/>
            <person name="Song Y."/>
            <person name="King H."/>
            <person name="Zhang Q."/>
            <person name="Presley C."/>
            <person name="Deng X."/>
            <person name="Wei C.I."/>
            <person name="Xiao S."/>
        </authorList>
    </citation>
    <scope>NUCLEOTIDE SEQUENCE [LARGE SCALE GENOMIC DNA]</scope>
    <source>
        <strain evidence="2">UMSG2</strain>
    </source>
</reference>
<dbReference type="InterPro" id="IPR027450">
    <property type="entry name" value="AlkB-like"/>
</dbReference>
<dbReference type="Proteomes" id="UP000286134">
    <property type="component" value="Unassembled WGS sequence"/>
</dbReference>
<evidence type="ECO:0000313" key="3">
    <source>
        <dbReference type="Proteomes" id="UP000286134"/>
    </source>
</evidence>
<dbReference type="GO" id="GO:0032259">
    <property type="term" value="P:methylation"/>
    <property type="evidence" value="ECO:0007669"/>
    <property type="project" value="UniProtKB-KW"/>
</dbReference>
<sequence>MNDSEKDITDLSTPNNISSCAKVICNVLDQRLAENVFEILHNEISWQKVSHRGGHLPRLVAIQGNISSDGGIPIYRFPADVMPRLMPISPTVKLIQEQVTKRMGHTVNHVLIQYYRDGIDYISEHSDKTLDIVPDTSIGNFSVGAQRLMVFRTKKSSKLVDGVAVPRQIVRTPLPHNSLCIMDLDTNKYWLHGIRQDKRFKNIDTSKDLDFQAARISLTFRKIGTFISEDDLFIWGQGATAKSKECACPIVSNNNSQIVKILEAFRVENHESNFDWNTHYGTGFDLLHIC</sequence>
<dbReference type="AlphaFoldDB" id="A0A420HZF7"/>
<dbReference type="PROSITE" id="PS51471">
    <property type="entry name" value="FE2OG_OXY"/>
    <property type="match status" value="1"/>
</dbReference>
<keyword evidence="2" id="KW-0808">Transferase</keyword>
<dbReference type="EMBL" id="MCFK01003045">
    <property type="protein sequence ID" value="RKF62814.1"/>
    <property type="molecule type" value="Genomic_DNA"/>
</dbReference>
<dbReference type="InterPro" id="IPR037151">
    <property type="entry name" value="AlkB-like_sf"/>
</dbReference>
<gene>
    <name evidence="2" type="ORF">OnM2_030005</name>
</gene>
<dbReference type="Pfam" id="PF13532">
    <property type="entry name" value="2OG-FeII_Oxy_2"/>
    <property type="match status" value="1"/>
</dbReference>
<dbReference type="STRING" id="212602.A0A420HZF7"/>
<protein>
    <submittedName>
        <fullName evidence="2">DNA oxidative demethylase ALKBH2</fullName>
    </submittedName>
</protein>
<dbReference type="InterPro" id="IPR005123">
    <property type="entry name" value="Oxoglu/Fe-dep_dioxygenase_dom"/>
</dbReference>
<keyword evidence="2" id="KW-0489">Methyltransferase</keyword>